<reference evidence="1" key="1">
    <citation type="submission" date="2018-05" db="EMBL/GenBank/DDBJ databases">
        <authorList>
            <person name="Lanie J.A."/>
            <person name="Ng W.-L."/>
            <person name="Kazmierczak K.M."/>
            <person name="Andrzejewski T.M."/>
            <person name="Davidsen T.M."/>
            <person name="Wayne K.J."/>
            <person name="Tettelin H."/>
            <person name="Glass J.I."/>
            <person name="Rusch D."/>
            <person name="Podicherti R."/>
            <person name="Tsui H.-C.T."/>
            <person name="Winkler M.E."/>
        </authorList>
    </citation>
    <scope>NUCLEOTIDE SEQUENCE</scope>
</reference>
<protein>
    <recommendedName>
        <fullName evidence="2">Leucine-binding protein domain-containing protein</fullName>
    </recommendedName>
</protein>
<proteinExistence type="predicted"/>
<evidence type="ECO:0000313" key="1">
    <source>
        <dbReference type="EMBL" id="SVB86310.1"/>
    </source>
</evidence>
<feature type="non-terminal residue" evidence="1">
    <location>
        <position position="1"/>
    </location>
</feature>
<dbReference type="Gene3D" id="3.40.50.2300">
    <property type="match status" value="1"/>
</dbReference>
<dbReference type="InterPro" id="IPR028082">
    <property type="entry name" value="Peripla_BP_I"/>
</dbReference>
<dbReference type="SUPFAM" id="SSF53822">
    <property type="entry name" value="Periplasmic binding protein-like I"/>
    <property type="match status" value="1"/>
</dbReference>
<gene>
    <name evidence="1" type="ORF">METZ01_LOCUS239164</name>
</gene>
<name>A0A382HG89_9ZZZZ</name>
<accession>A0A382HG89</accession>
<organism evidence="1">
    <name type="scientific">marine metagenome</name>
    <dbReference type="NCBI Taxonomy" id="408172"/>
    <lineage>
        <taxon>unclassified sequences</taxon>
        <taxon>metagenomes</taxon>
        <taxon>ecological metagenomes</taxon>
    </lineage>
</organism>
<evidence type="ECO:0008006" key="2">
    <source>
        <dbReference type="Google" id="ProtNLM"/>
    </source>
</evidence>
<dbReference type="EMBL" id="UINC01061098">
    <property type="protein sequence ID" value="SVB86310.1"/>
    <property type="molecule type" value="Genomic_DNA"/>
</dbReference>
<dbReference type="AlphaFoldDB" id="A0A382HG89"/>
<sequence>HYAASFNPDDAGLGKLLADWIVENGPGGGEIIVSSVGYTAWGGAREVSLAAAIEGTGYVLGDTHDVDFADPIGQPADAVATALTANPDAAVVWLTFDIAALGVGPVITDLYPDLDPPDRPLVATFYANCTTQQQMHAGGVDVSVEENLEWGSWVAVDQIAAFFASGTPFSTELRPTYTDADGNELQFSQPFIVTPDTAPESCEPVAGPYPTPEDAGAASFREFFRQKWADQYGIG</sequence>